<organism evidence="2">
    <name type="scientific">bioreactor metagenome</name>
    <dbReference type="NCBI Taxonomy" id="1076179"/>
    <lineage>
        <taxon>unclassified sequences</taxon>
        <taxon>metagenomes</taxon>
        <taxon>ecological metagenomes</taxon>
    </lineage>
</organism>
<protein>
    <recommendedName>
        <fullName evidence="3">Small-conductance mechanosensitive channel</fullName>
    </recommendedName>
</protein>
<evidence type="ECO:0008006" key="3">
    <source>
        <dbReference type="Google" id="ProtNLM"/>
    </source>
</evidence>
<evidence type="ECO:0000256" key="1">
    <source>
        <dbReference type="SAM" id="Phobius"/>
    </source>
</evidence>
<feature type="transmembrane region" description="Helical" evidence="1">
    <location>
        <begin position="115"/>
        <end position="139"/>
    </location>
</feature>
<feature type="transmembrane region" description="Helical" evidence="1">
    <location>
        <begin position="186"/>
        <end position="207"/>
    </location>
</feature>
<comment type="caution">
    <text evidence="2">The sequence shown here is derived from an EMBL/GenBank/DDBJ whole genome shotgun (WGS) entry which is preliminary data.</text>
</comment>
<feature type="transmembrane region" description="Helical" evidence="1">
    <location>
        <begin position="20"/>
        <end position="44"/>
    </location>
</feature>
<dbReference type="EMBL" id="VSSQ01000017">
    <property type="protein sequence ID" value="MPL62317.1"/>
    <property type="molecule type" value="Genomic_DNA"/>
</dbReference>
<proteinExistence type="predicted"/>
<keyword evidence="1" id="KW-0812">Transmembrane</keyword>
<name>A0A644T754_9ZZZZ</name>
<accession>A0A644T754</accession>
<dbReference type="AlphaFoldDB" id="A0A644T754"/>
<gene>
    <name evidence="2" type="ORF">SDC9_07931</name>
</gene>
<feature type="transmembrane region" description="Helical" evidence="1">
    <location>
        <begin position="77"/>
        <end position="103"/>
    </location>
</feature>
<feature type="transmembrane region" description="Helical" evidence="1">
    <location>
        <begin position="151"/>
        <end position="174"/>
    </location>
</feature>
<dbReference type="Pfam" id="PF05552">
    <property type="entry name" value="MS_channel_1st_1"/>
    <property type="match status" value="2"/>
</dbReference>
<sequence length="225" mass="24102">MFEQYINILGQELITVSSKMVAFLPNFLIGVLILLIGWLFGVILGRATIHIFDILGLDNFFGKAGLNRLSRKSGYRLSLGVIFGAIVRWTVIIAFALAAANVFGLHYVSSFLIGILNYLPSVFIAGFIIVIGTVLANFVEKLIDGSVRAAGLKVSIAGTIARYAIMLTAVLAALNQLDIVTTFTNAIFIGFIGAISLALGLAFGLGGKEAAARAIDKIEKDFTKK</sequence>
<keyword evidence="1" id="KW-1133">Transmembrane helix</keyword>
<evidence type="ECO:0000313" key="2">
    <source>
        <dbReference type="EMBL" id="MPL62317.1"/>
    </source>
</evidence>
<reference evidence="2" key="1">
    <citation type="submission" date="2019-08" db="EMBL/GenBank/DDBJ databases">
        <authorList>
            <person name="Kucharzyk K."/>
            <person name="Murdoch R.W."/>
            <person name="Higgins S."/>
            <person name="Loffler F."/>
        </authorList>
    </citation>
    <scope>NUCLEOTIDE SEQUENCE</scope>
</reference>
<dbReference type="Gene3D" id="1.10.287.1260">
    <property type="match status" value="1"/>
</dbReference>
<keyword evidence="1" id="KW-0472">Membrane</keyword>
<dbReference type="InterPro" id="IPR008910">
    <property type="entry name" value="MSC_TM_helix"/>
</dbReference>